<gene>
    <name evidence="1" type="ORF">dnm_028350</name>
</gene>
<protein>
    <submittedName>
        <fullName evidence="1">Uncharacterized protein</fullName>
    </submittedName>
</protein>
<evidence type="ECO:0000313" key="2">
    <source>
        <dbReference type="Proteomes" id="UP000663722"/>
    </source>
</evidence>
<dbReference type="KEGG" id="dmm:dnm_028350"/>
<accession>A0A975BK18</accession>
<sequence>MDFPKKIRRTSKFQVSSFKFQVSSFKFRVSSFKFRVSSFKFQISNFKEEDIWEKIKSWWPTTAPPI</sequence>
<dbReference type="Proteomes" id="UP000663722">
    <property type="component" value="Chromosome"/>
</dbReference>
<dbReference type="AlphaFoldDB" id="A0A975BK18"/>
<name>A0A975BK18_9BACT</name>
<organism evidence="1 2">
    <name type="scientific">Desulfonema magnum</name>
    <dbReference type="NCBI Taxonomy" id="45655"/>
    <lineage>
        <taxon>Bacteria</taxon>
        <taxon>Pseudomonadati</taxon>
        <taxon>Thermodesulfobacteriota</taxon>
        <taxon>Desulfobacteria</taxon>
        <taxon>Desulfobacterales</taxon>
        <taxon>Desulfococcaceae</taxon>
        <taxon>Desulfonema</taxon>
    </lineage>
</organism>
<proteinExistence type="predicted"/>
<dbReference type="EMBL" id="CP061800">
    <property type="protein sequence ID" value="QTA86811.1"/>
    <property type="molecule type" value="Genomic_DNA"/>
</dbReference>
<keyword evidence="2" id="KW-1185">Reference proteome</keyword>
<reference evidence="1" key="1">
    <citation type="journal article" date="2021" name="Microb. Physiol.">
        <title>Proteogenomic Insights into the Physiology of Marine, Sulfate-Reducing, Filamentous Desulfonema limicola and Desulfonema magnum.</title>
        <authorList>
            <person name="Schnaars V."/>
            <person name="Wohlbrand L."/>
            <person name="Scheve S."/>
            <person name="Hinrichs C."/>
            <person name="Reinhardt R."/>
            <person name="Rabus R."/>
        </authorList>
    </citation>
    <scope>NUCLEOTIDE SEQUENCE</scope>
    <source>
        <strain evidence="1">4be13</strain>
    </source>
</reference>
<evidence type="ECO:0000313" key="1">
    <source>
        <dbReference type="EMBL" id="QTA86811.1"/>
    </source>
</evidence>